<organism evidence="2 3">
    <name type="scientific">Pseudoalteromonas fuliginea</name>
    <dbReference type="NCBI Taxonomy" id="1872678"/>
    <lineage>
        <taxon>Bacteria</taxon>
        <taxon>Pseudomonadati</taxon>
        <taxon>Pseudomonadota</taxon>
        <taxon>Gammaproteobacteria</taxon>
        <taxon>Alteromonadales</taxon>
        <taxon>Pseudoalteromonadaceae</taxon>
        <taxon>Pseudoalteromonas</taxon>
    </lineage>
</organism>
<comment type="caution">
    <text evidence="2">The sequence shown here is derived from an EMBL/GenBank/DDBJ whole genome shotgun (WGS) entry which is preliminary data.</text>
</comment>
<dbReference type="RefSeq" id="WP_149615202.1">
    <property type="nucleotide sequence ID" value="NZ_SEUK01000055.1"/>
</dbReference>
<feature type="transmembrane region" description="Helical" evidence="1">
    <location>
        <begin position="25"/>
        <end position="45"/>
    </location>
</feature>
<name>A0AB73BCE6_9GAMM</name>
<evidence type="ECO:0000256" key="1">
    <source>
        <dbReference type="SAM" id="Phobius"/>
    </source>
</evidence>
<dbReference type="Proteomes" id="UP000324162">
    <property type="component" value="Unassembled WGS sequence"/>
</dbReference>
<accession>A0AB73BCE6</accession>
<protein>
    <submittedName>
        <fullName evidence="2">Uncharacterized protein</fullName>
    </submittedName>
</protein>
<dbReference type="AlphaFoldDB" id="A0AB73BCE6"/>
<proteinExistence type="predicted"/>
<dbReference type="EMBL" id="SEUK01000055">
    <property type="protein sequence ID" value="KAA1157004.1"/>
    <property type="molecule type" value="Genomic_DNA"/>
</dbReference>
<keyword evidence="1" id="KW-0472">Membrane</keyword>
<keyword evidence="1" id="KW-0812">Transmembrane</keyword>
<gene>
    <name evidence="2" type="ORF">EU508_18965</name>
</gene>
<sequence>MSSESNSEIKVSLTPNEQKDWWDKFKIVGTVLIAPAILIFGTIYADAIKNKESNVELLKLAVDILKEKPDNTDSNIRKWAIEIVNRHSEEKFNQETKLSLEENVILPAFHNLEFGINYNPDFGFDKAYIVVSNGLGGDVKINNVSIIKENGNRCIMSVIGNDTAVSGASSIIAFSNENNLLDCIKPKKELIENYKLNGASTKAELDLSFFGITNYSSEAVPFSVEVGFTSKGYSNKYQFKAYLNYYKEH</sequence>
<evidence type="ECO:0000313" key="2">
    <source>
        <dbReference type="EMBL" id="KAA1157004.1"/>
    </source>
</evidence>
<keyword evidence="1" id="KW-1133">Transmembrane helix</keyword>
<reference evidence="2 3" key="1">
    <citation type="submission" date="2019-01" db="EMBL/GenBank/DDBJ databases">
        <title>Genome sequences of marine Pseudoalteromonas species.</title>
        <authorList>
            <person name="Boraston A.B."/>
            <person name="Hehemann J.-H."/>
            <person name="Vickers C.J."/>
            <person name="Salama-Alber O."/>
            <person name="Abe K."/>
            <person name="Hettle A.J."/>
        </authorList>
    </citation>
    <scope>NUCLEOTIDE SEQUENCE [LARGE SCALE GENOMIC DNA]</scope>
    <source>
        <strain evidence="2 3">PS42</strain>
    </source>
</reference>
<evidence type="ECO:0000313" key="3">
    <source>
        <dbReference type="Proteomes" id="UP000324162"/>
    </source>
</evidence>